<dbReference type="PANTHER" id="PTHR32295">
    <property type="entry name" value="IQ-DOMAIN 5-RELATED"/>
    <property type="match status" value="1"/>
</dbReference>
<comment type="caution">
    <text evidence="4">The sequence shown here is derived from an EMBL/GenBank/DDBJ whole genome shotgun (WGS) entry which is preliminary data.</text>
</comment>
<evidence type="ECO:0000313" key="4">
    <source>
        <dbReference type="EMBL" id="KAG6530169.1"/>
    </source>
</evidence>
<feature type="compositionally biased region" description="Basic residues" evidence="3">
    <location>
        <begin position="315"/>
        <end position="324"/>
    </location>
</feature>
<dbReference type="Proteomes" id="UP000734854">
    <property type="component" value="Unassembled WGS sequence"/>
</dbReference>
<feature type="region of interest" description="Disordered" evidence="3">
    <location>
        <begin position="412"/>
        <end position="444"/>
    </location>
</feature>
<feature type="region of interest" description="Disordered" evidence="3">
    <location>
        <begin position="294"/>
        <end position="324"/>
    </location>
</feature>
<dbReference type="OrthoDB" id="753382at2759"/>
<feature type="compositionally biased region" description="Polar residues" evidence="3">
    <location>
        <begin position="24"/>
        <end position="34"/>
    </location>
</feature>
<feature type="region of interest" description="Disordered" evidence="3">
    <location>
        <begin position="78"/>
        <end position="104"/>
    </location>
</feature>
<keyword evidence="5" id="KW-1185">Reference proteome</keyword>
<proteinExistence type="inferred from homology"/>
<comment type="similarity">
    <text evidence="2">Belongs to the IQD family.</text>
</comment>
<dbReference type="InterPro" id="IPR000048">
    <property type="entry name" value="IQ_motif_EF-hand-BS"/>
</dbReference>
<dbReference type="AlphaFoldDB" id="A0A8J5HKL6"/>
<feature type="region of interest" description="Disordered" evidence="3">
    <location>
        <begin position="18"/>
        <end position="57"/>
    </location>
</feature>
<evidence type="ECO:0000256" key="3">
    <source>
        <dbReference type="SAM" id="MobiDB-lite"/>
    </source>
</evidence>
<evidence type="ECO:0000256" key="1">
    <source>
        <dbReference type="ARBA" id="ARBA00022860"/>
    </source>
</evidence>
<feature type="compositionally biased region" description="Polar residues" evidence="3">
    <location>
        <begin position="294"/>
        <end position="310"/>
    </location>
</feature>
<organism evidence="4 5">
    <name type="scientific">Zingiber officinale</name>
    <name type="common">Ginger</name>
    <name type="synonym">Amomum zingiber</name>
    <dbReference type="NCBI Taxonomy" id="94328"/>
    <lineage>
        <taxon>Eukaryota</taxon>
        <taxon>Viridiplantae</taxon>
        <taxon>Streptophyta</taxon>
        <taxon>Embryophyta</taxon>
        <taxon>Tracheophyta</taxon>
        <taxon>Spermatophyta</taxon>
        <taxon>Magnoliopsida</taxon>
        <taxon>Liliopsida</taxon>
        <taxon>Zingiberales</taxon>
        <taxon>Zingiberaceae</taxon>
        <taxon>Zingiber</taxon>
    </lineage>
</organism>
<dbReference type="EMBL" id="JACMSC010000003">
    <property type="protein sequence ID" value="KAG6530169.1"/>
    <property type="molecule type" value="Genomic_DNA"/>
</dbReference>
<protein>
    <submittedName>
        <fullName evidence="4">Uncharacterized protein</fullName>
    </submittedName>
</protein>
<dbReference type="PROSITE" id="PS50096">
    <property type="entry name" value="IQ"/>
    <property type="match status" value="1"/>
</dbReference>
<reference evidence="4 5" key="1">
    <citation type="submission" date="2020-08" db="EMBL/GenBank/DDBJ databases">
        <title>Plant Genome Project.</title>
        <authorList>
            <person name="Zhang R.-G."/>
        </authorList>
    </citation>
    <scope>NUCLEOTIDE SEQUENCE [LARGE SCALE GENOMIC DNA]</scope>
    <source>
        <tissue evidence="4">Rhizome</tissue>
    </source>
</reference>
<dbReference type="CDD" id="cd23767">
    <property type="entry name" value="IQCD"/>
    <property type="match status" value="1"/>
</dbReference>
<dbReference type="SMART" id="SM00015">
    <property type="entry name" value="IQ"/>
    <property type="match status" value="1"/>
</dbReference>
<gene>
    <name evidence="4" type="ORF">ZIOFF_012391</name>
</gene>
<name>A0A8J5HKL6_ZINOF</name>
<dbReference type="GO" id="GO:0005516">
    <property type="term" value="F:calmodulin binding"/>
    <property type="evidence" value="ECO:0007669"/>
    <property type="project" value="UniProtKB-KW"/>
</dbReference>
<sequence>MGKTSGWFTLIKRAFTSSSKDKLVQTSTPIQYSQDKQKREKKKWAFSKSNHDDNGSFIQMHRQQNIIERILEDVQNEQHQQHRVQQVLPKKAQQSKSPARKPRTAPNYAHISAIKIQAAYRGYRARRSYRALKGLMRLQRAIRNQRVKQQTTNTLRCMRMLVRVQLQIRDRRLKMMENGSLQLHQALPKNDESESNFGGWSVARQTEGEGFEGFEGEWEDSVLTKEELEARIRRKVEATIKRERALAYAYTHQLLKMTPKSAKAMLIDLRTRRAPWWWSSLESQLATNNIEVVPPSQNSSHLHTPRTATTVHAKATTRRPRSSHYARLKPEYADDASLVSCPPLAVPNYMTTTVSAQAKARSHRAFGTVPGPEKKRFSFGLGQTIGALFAGKEANRRGCDGSCSGRRSVRIQERHRSTQSISSMSMDSIMSLPTGRVGGRRNYK</sequence>
<dbReference type="PANTHER" id="PTHR32295:SF113">
    <property type="entry name" value="PROTEIN IQ-DOMAIN 14"/>
    <property type="match status" value="1"/>
</dbReference>
<accession>A0A8J5HKL6</accession>
<feature type="compositionally biased region" description="Low complexity" evidence="3">
    <location>
        <begin position="420"/>
        <end position="431"/>
    </location>
</feature>
<evidence type="ECO:0000256" key="2">
    <source>
        <dbReference type="ARBA" id="ARBA00024341"/>
    </source>
</evidence>
<evidence type="ECO:0000313" key="5">
    <source>
        <dbReference type="Proteomes" id="UP000734854"/>
    </source>
</evidence>
<keyword evidence="1" id="KW-0112">Calmodulin-binding</keyword>
<dbReference type="Pfam" id="PF00612">
    <property type="entry name" value="IQ"/>
    <property type="match status" value="1"/>
</dbReference>